<organism evidence="1 2">
    <name type="scientific">Escherichia phage vB_EcoM_Goslar</name>
    <dbReference type="NCBI Taxonomy" id="2502409"/>
    <lineage>
        <taxon>Viruses</taxon>
        <taxon>Duplodnaviria</taxon>
        <taxon>Heunggongvirae</taxon>
        <taxon>Uroviricota</taxon>
        <taxon>Caudoviricetes</taxon>
        <taxon>Chimalliviridae</taxon>
        <taxon>Goslarvirus</taxon>
        <taxon>Goslarvirus goslar</taxon>
    </lineage>
</organism>
<accession>A0A482GE97</accession>
<evidence type="ECO:0000313" key="1">
    <source>
        <dbReference type="EMBL" id="QBO63884.1"/>
    </source>
</evidence>
<dbReference type="Pfam" id="PF25613">
    <property type="entry name" value="DUF7941"/>
    <property type="match status" value="1"/>
</dbReference>
<evidence type="ECO:0000313" key="2">
    <source>
        <dbReference type="Proteomes" id="UP000294673"/>
    </source>
</evidence>
<dbReference type="Proteomes" id="UP000294673">
    <property type="component" value="Segment"/>
</dbReference>
<sequence>MRSLYPPWKDELITLINQRNGSVFSNSDLTLTLDGSSGANRAKVIVTANEGTKWCGESFIVYARRDIAKAFLGIPVKIVLESVETTTIHAIIRAISDQYGFVFDPDVDFDAVTLATVIDFRDDISKKISIPIANTSVVWRGRLDLTVTNQHDVSPAHLYAGATTVIGDIITIYPG</sequence>
<proteinExistence type="predicted"/>
<organismHost>
    <name type="scientific">Escherichia coli</name>
    <dbReference type="NCBI Taxonomy" id="562"/>
</organismHost>
<reference evidence="1 2" key="1">
    <citation type="submission" date="2018-12" db="EMBL/GenBank/DDBJ databases">
        <title>Still something new to discover - new insights into E. coli phage diversity and taxonomy.</title>
        <authorList>
            <person name="Korf I.H.E."/>
            <person name="Adriaennsens E."/>
            <person name="Dreiseikelmann B."/>
            <person name="Kropinski A."/>
            <person name="Nimtz M."/>
            <person name="Meier-Kolthoff J.P."/>
            <person name="Rohde M."/>
            <person name="van Raaij M."/>
            <person name="Wittmann J."/>
        </authorList>
    </citation>
    <scope>NUCLEOTIDE SEQUENCE [LARGE SCALE GENOMIC DNA]</scope>
</reference>
<keyword evidence="2" id="KW-1185">Reference proteome</keyword>
<protein>
    <submittedName>
        <fullName evidence="1">Uncharacterized protein</fullName>
    </submittedName>
</protein>
<gene>
    <name evidence="1" type="ORF">Goslar_00091</name>
</gene>
<dbReference type="EMBL" id="MK327938">
    <property type="protein sequence ID" value="QBO63884.1"/>
    <property type="molecule type" value="Genomic_DNA"/>
</dbReference>
<dbReference type="InterPro" id="IPR057701">
    <property type="entry name" value="DUF7941"/>
</dbReference>
<name>A0A482GE97_BPGOS</name>